<organism evidence="3 4">
    <name type="scientific">Mytilus coruscus</name>
    <name type="common">Sea mussel</name>
    <dbReference type="NCBI Taxonomy" id="42192"/>
    <lineage>
        <taxon>Eukaryota</taxon>
        <taxon>Metazoa</taxon>
        <taxon>Spiralia</taxon>
        <taxon>Lophotrochozoa</taxon>
        <taxon>Mollusca</taxon>
        <taxon>Bivalvia</taxon>
        <taxon>Autobranchia</taxon>
        <taxon>Pteriomorphia</taxon>
        <taxon>Mytilida</taxon>
        <taxon>Mytiloidea</taxon>
        <taxon>Mytilidae</taxon>
        <taxon>Mytilinae</taxon>
        <taxon>Mytilus</taxon>
    </lineage>
</organism>
<feature type="compositionally biased region" description="Basic and acidic residues" evidence="2">
    <location>
        <begin position="327"/>
        <end position="347"/>
    </location>
</feature>
<feature type="compositionally biased region" description="Polar residues" evidence="2">
    <location>
        <begin position="218"/>
        <end position="240"/>
    </location>
</feature>
<dbReference type="GO" id="GO:0008270">
    <property type="term" value="F:zinc ion binding"/>
    <property type="evidence" value="ECO:0007669"/>
    <property type="project" value="UniProtKB-KW"/>
</dbReference>
<dbReference type="GO" id="GO:0000209">
    <property type="term" value="P:protein polyubiquitination"/>
    <property type="evidence" value="ECO:0007669"/>
    <property type="project" value="TreeGrafter"/>
</dbReference>
<dbReference type="EMBL" id="CACVKT020006919">
    <property type="protein sequence ID" value="CAC5404182.1"/>
    <property type="molecule type" value="Genomic_DNA"/>
</dbReference>
<dbReference type="SUPFAM" id="SSF57845">
    <property type="entry name" value="B-box zinc-binding domain"/>
    <property type="match status" value="1"/>
</dbReference>
<dbReference type="InterPro" id="IPR050952">
    <property type="entry name" value="TRIM-NHL_E3_ligases"/>
</dbReference>
<dbReference type="PANTHER" id="PTHR24104:SF25">
    <property type="entry name" value="PROTEIN LIN-41"/>
    <property type="match status" value="1"/>
</dbReference>
<dbReference type="Proteomes" id="UP000507470">
    <property type="component" value="Unassembled WGS sequence"/>
</dbReference>
<dbReference type="CDD" id="cd19756">
    <property type="entry name" value="Bbox2"/>
    <property type="match status" value="1"/>
</dbReference>
<feature type="region of interest" description="Disordered" evidence="2">
    <location>
        <begin position="315"/>
        <end position="390"/>
    </location>
</feature>
<dbReference type="OrthoDB" id="6062411at2759"/>
<dbReference type="AlphaFoldDB" id="A0A6J8DA24"/>
<dbReference type="Gene3D" id="2.120.10.30">
    <property type="entry name" value="TolB, C-terminal domain"/>
    <property type="match status" value="1"/>
</dbReference>
<evidence type="ECO:0000313" key="4">
    <source>
        <dbReference type="Proteomes" id="UP000507470"/>
    </source>
</evidence>
<keyword evidence="4" id="KW-1185">Reference proteome</keyword>
<evidence type="ECO:0008006" key="5">
    <source>
        <dbReference type="Google" id="ProtNLM"/>
    </source>
</evidence>
<dbReference type="SUPFAM" id="SSF101898">
    <property type="entry name" value="NHL repeat"/>
    <property type="match status" value="1"/>
</dbReference>
<feature type="region of interest" description="Disordered" evidence="2">
    <location>
        <begin position="218"/>
        <end position="245"/>
    </location>
</feature>
<feature type="coiled-coil region" evidence="1">
    <location>
        <begin position="71"/>
        <end position="98"/>
    </location>
</feature>
<proteinExistence type="predicted"/>
<keyword evidence="1" id="KW-0175">Coiled coil</keyword>
<protein>
    <recommendedName>
        <fullName evidence="5">B box-type domain-containing protein</fullName>
    </recommendedName>
</protein>
<evidence type="ECO:0000313" key="3">
    <source>
        <dbReference type="EMBL" id="CAC5404182.1"/>
    </source>
</evidence>
<dbReference type="GO" id="GO:0043161">
    <property type="term" value="P:proteasome-mediated ubiquitin-dependent protein catabolic process"/>
    <property type="evidence" value="ECO:0007669"/>
    <property type="project" value="TreeGrafter"/>
</dbReference>
<gene>
    <name evidence="3" type="ORF">MCOR_37995</name>
</gene>
<reference evidence="3 4" key="1">
    <citation type="submission" date="2020-06" db="EMBL/GenBank/DDBJ databases">
        <authorList>
            <person name="Li R."/>
            <person name="Bekaert M."/>
        </authorList>
    </citation>
    <scope>NUCLEOTIDE SEQUENCE [LARGE SCALE GENOMIC DNA]</scope>
    <source>
        <strain evidence="4">wild</strain>
    </source>
</reference>
<sequence>MERVISPINCIEHPKLLLSYYCSSHDTVFCENCKTDIHGSCAEVHTVKNASKSISDGDIVKALVSRITEAKESLSGTTDKLEDNIATLSRQYDSIKQNIFTARQSINEYFDSLEAELTNIVHERCIKGVEEKIVELERRNYTLDQWEDDLQLAMRSDDEEMLFTVVKILSKLQNDMDSYLNVIFKEIKIKHVRWTPIRTDKASIVSFVGKVSLSEMSSTIQRPSSSKSTKALTPESSRVSPRSIGAVNITQESKTEQGLEKVSMKTKQGWDEISSKVKDEEVEITGVNVGLNRASSKNDMKSTETSTIIDLEDGSLKDTDVSNDTNNRTEIKVDEKICQENNSEKNQHIGNSPNQENDDTVPDGGRKLTSTRGSSRGKPEPTIYSAKSKFEATNLGRKSSTEMQRGLFLTNEGMLFMDKSNKHIFICNKEGQMLHKISLNYEPLDVTMLDEGRVVATIGDNGIQIVNIHSLRKEKAHDVGGFCGGITSYKGQIIVSVDKKLRLLDAQGYTLRRLQHDGSASFVCSDNAGKIYYTDSMDHAVHCVAWFGIPVFTYSNKGLKCPMGIVVDSDWFVYVAGFESCNVQKLWPNGRYHSDFLTEKDELHEPSSLAYNEKEHEILVISNNNQTVELYDLSDGIRHQQ</sequence>
<dbReference type="GO" id="GO:0061630">
    <property type="term" value="F:ubiquitin protein ligase activity"/>
    <property type="evidence" value="ECO:0007669"/>
    <property type="project" value="TreeGrafter"/>
</dbReference>
<dbReference type="PANTHER" id="PTHR24104">
    <property type="entry name" value="E3 UBIQUITIN-PROTEIN LIGASE NHLRC1-RELATED"/>
    <property type="match status" value="1"/>
</dbReference>
<dbReference type="InterPro" id="IPR011042">
    <property type="entry name" value="6-blade_b-propeller_TolB-like"/>
</dbReference>
<name>A0A6J8DA24_MYTCO</name>
<accession>A0A6J8DA24</accession>
<evidence type="ECO:0000256" key="1">
    <source>
        <dbReference type="SAM" id="Coils"/>
    </source>
</evidence>
<evidence type="ECO:0000256" key="2">
    <source>
        <dbReference type="SAM" id="MobiDB-lite"/>
    </source>
</evidence>